<proteinExistence type="predicted"/>
<sequence length="416" mass="46735">MPRTFWTEAITVAIQLAMREGSRQTSNSCLLEFHSIASSSENRRSTSWIQGLSFLLYFNTILMNRQDIQRELAEIKEENATLGAPENESNTCDHVILPLLKSMGYSRRDICSRSPDAAGKFPDYTLLPESAHTWFLEAKSWKERLHPRDVDQAINYAHRQGKRWVVLTNGREWRLYDDQIPNVSNEDRLVAEASIKDESEFTDLLEALSKANVLSGAIERSVVATQLRSVLEGQLTQKDSEVVKAVTRAVQKMPGMQSVKSSDIAAYFGQRALAPIKQTKDREPAEAPEPKLVEATTQIRPTKVVGLTATHRGTKPVRLIFSPGDELEVTTWKAVAREIISRLVNAGSPPPIPYRIGRSKGFFLAEEGSTMREPMKFGELAMESHFSADDLMRNTIAVCDSVQFDWSAIRIEVVQP</sequence>
<dbReference type="Proteomes" id="UP000027982">
    <property type="component" value="Chromosome"/>
</dbReference>
<dbReference type="STRING" id="661478.OP10G_1609"/>
<accession>A0A068NNJ8</accession>
<dbReference type="Gene3D" id="3.90.1570.30">
    <property type="match status" value="1"/>
</dbReference>
<reference evidence="1 2" key="1">
    <citation type="journal article" date="2014" name="PLoS ONE">
        <title>The first complete genome sequence of the class fimbriimonadia in the phylum armatimonadetes.</title>
        <authorList>
            <person name="Hu Z.Y."/>
            <person name="Wang Y.Z."/>
            <person name="Im W.T."/>
            <person name="Wang S.Y."/>
            <person name="Zhao G.P."/>
            <person name="Zheng H.J."/>
            <person name="Quan Z.X."/>
        </authorList>
    </citation>
    <scope>NUCLEOTIDE SEQUENCE [LARGE SCALE GENOMIC DNA]</scope>
    <source>
        <strain evidence="1">Gsoil 348</strain>
    </source>
</reference>
<keyword evidence="2" id="KW-1185">Reference proteome</keyword>
<organism evidence="1 2">
    <name type="scientific">Fimbriimonas ginsengisoli Gsoil 348</name>
    <dbReference type="NCBI Taxonomy" id="661478"/>
    <lineage>
        <taxon>Bacteria</taxon>
        <taxon>Bacillati</taxon>
        <taxon>Armatimonadota</taxon>
        <taxon>Fimbriimonadia</taxon>
        <taxon>Fimbriimonadales</taxon>
        <taxon>Fimbriimonadaceae</taxon>
        <taxon>Fimbriimonas</taxon>
    </lineage>
</organism>
<dbReference type="HOGENOM" id="CLU_660136_0_0_0"/>
<name>A0A068NNJ8_FIMGI</name>
<gene>
    <name evidence="1" type="ORF">OP10G_1609</name>
</gene>
<dbReference type="eggNOG" id="COG2810">
    <property type="taxonomic scope" value="Bacteria"/>
</dbReference>
<dbReference type="EMBL" id="CP007139">
    <property type="protein sequence ID" value="AIE84977.1"/>
    <property type="molecule type" value="Genomic_DNA"/>
</dbReference>
<dbReference type="KEGG" id="fgi:OP10G_1609"/>
<evidence type="ECO:0000313" key="2">
    <source>
        <dbReference type="Proteomes" id="UP000027982"/>
    </source>
</evidence>
<evidence type="ECO:0000313" key="1">
    <source>
        <dbReference type="EMBL" id="AIE84977.1"/>
    </source>
</evidence>
<dbReference type="AlphaFoldDB" id="A0A068NNJ8"/>
<protein>
    <submittedName>
        <fullName evidence="1">Uncharacterized protein</fullName>
    </submittedName>
</protein>